<dbReference type="InterPro" id="IPR013154">
    <property type="entry name" value="ADH-like_N"/>
</dbReference>
<dbReference type="InterPro" id="IPR013149">
    <property type="entry name" value="ADH-like_C"/>
</dbReference>
<dbReference type="Gene3D" id="3.40.50.720">
    <property type="entry name" value="NAD(P)-binding Rossmann-like Domain"/>
    <property type="match status" value="1"/>
</dbReference>
<evidence type="ECO:0000256" key="1">
    <source>
        <dbReference type="ARBA" id="ARBA00022857"/>
    </source>
</evidence>
<dbReference type="PANTHER" id="PTHR48106">
    <property type="entry name" value="QUINONE OXIDOREDUCTASE PIG3-RELATED"/>
    <property type="match status" value="1"/>
</dbReference>
<evidence type="ECO:0000313" key="5">
    <source>
        <dbReference type="Proteomes" id="UP001499854"/>
    </source>
</evidence>
<evidence type="ECO:0000259" key="3">
    <source>
        <dbReference type="SMART" id="SM00829"/>
    </source>
</evidence>
<comment type="caution">
    <text evidence="4">The sequence shown here is derived from an EMBL/GenBank/DDBJ whole genome shotgun (WGS) entry which is preliminary data.</text>
</comment>
<dbReference type="Proteomes" id="UP001499854">
    <property type="component" value="Unassembled WGS sequence"/>
</dbReference>
<dbReference type="Pfam" id="PF00107">
    <property type="entry name" value="ADH_zinc_N"/>
    <property type="match status" value="1"/>
</dbReference>
<dbReference type="InterPro" id="IPR011032">
    <property type="entry name" value="GroES-like_sf"/>
</dbReference>
<dbReference type="EMBL" id="BAAAQM010000045">
    <property type="protein sequence ID" value="GAA1991369.1"/>
    <property type="molecule type" value="Genomic_DNA"/>
</dbReference>
<dbReference type="SUPFAM" id="SSF50129">
    <property type="entry name" value="GroES-like"/>
    <property type="match status" value="1"/>
</dbReference>
<keyword evidence="5" id="KW-1185">Reference proteome</keyword>
<gene>
    <name evidence="4" type="ORF">GCM10009838_63580</name>
</gene>
<name>A0ABN2SRM7_9ACTN</name>
<dbReference type="SMART" id="SM00829">
    <property type="entry name" value="PKS_ER"/>
    <property type="match status" value="1"/>
</dbReference>
<dbReference type="SUPFAM" id="SSF51735">
    <property type="entry name" value="NAD(P)-binding Rossmann-fold domains"/>
    <property type="match status" value="1"/>
</dbReference>
<evidence type="ECO:0000256" key="2">
    <source>
        <dbReference type="ARBA" id="ARBA00023002"/>
    </source>
</evidence>
<proteinExistence type="predicted"/>
<dbReference type="Pfam" id="PF08240">
    <property type="entry name" value="ADH_N"/>
    <property type="match status" value="1"/>
</dbReference>
<feature type="domain" description="Enoyl reductase (ER)" evidence="3">
    <location>
        <begin position="9"/>
        <end position="300"/>
    </location>
</feature>
<evidence type="ECO:0000313" key="4">
    <source>
        <dbReference type="EMBL" id="GAA1991369.1"/>
    </source>
</evidence>
<keyword evidence="1" id="KW-0521">NADP</keyword>
<organism evidence="4 5">
    <name type="scientific">Catenulispora subtropica</name>
    <dbReference type="NCBI Taxonomy" id="450798"/>
    <lineage>
        <taxon>Bacteria</taxon>
        <taxon>Bacillati</taxon>
        <taxon>Actinomycetota</taxon>
        <taxon>Actinomycetes</taxon>
        <taxon>Catenulisporales</taxon>
        <taxon>Catenulisporaceae</taxon>
        <taxon>Catenulispora</taxon>
    </lineage>
</organism>
<accession>A0ABN2SRM7</accession>
<reference evidence="4 5" key="1">
    <citation type="journal article" date="2019" name="Int. J. Syst. Evol. Microbiol.">
        <title>The Global Catalogue of Microorganisms (GCM) 10K type strain sequencing project: providing services to taxonomists for standard genome sequencing and annotation.</title>
        <authorList>
            <consortium name="The Broad Institute Genomics Platform"/>
            <consortium name="The Broad Institute Genome Sequencing Center for Infectious Disease"/>
            <person name="Wu L."/>
            <person name="Ma J."/>
        </authorList>
    </citation>
    <scope>NUCLEOTIDE SEQUENCE [LARGE SCALE GENOMIC DNA]</scope>
    <source>
        <strain evidence="4 5">JCM 16013</strain>
    </source>
</reference>
<protein>
    <submittedName>
        <fullName evidence="4">Zinc-binding dehydrogenase</fullName>
    </submittedName>
</protein>
<sequence length="303" mass="30339">MLSVINAPGDAGRVAFAPAPSPTAAPNQALIDVRAFSVNRGELALLEARPAGWRPGQDIAGTVAVAAADGTGPAAGSRVVGRVEGGGWAERVAVDVGDLAVLPDAVSFTDAATLPVAGTTAIRTLRLGGDLLGRRVLITAASGAVGRFQVELAAIDGAVVTAVARKEYTEEVRASGAADVVPDTAAADGLYSLISESVGGASFNAAISKVEPGGTVVLIGTTGGQPGNLSIYDFIGHEGARVHAFLSYASGPAGPDLARLVALIAEGRLHPAVGYLDDWTSLPDALTAFAGRAFSGKAVLTIP</sequence>
<dbReference type="InterPro" id="IPR020843">
    <property type="entry name" value="ER"/>
</dbReference>
<dbReference type="PANTHER" id="PTHR48106:SF18">
    <property type="entry name" value="QUINONE OXIDOREDUCTASE PIG3"/>
    <property type="match status" value="1"/>
</dbReference>
<dbReference type="InterPro" id="IPR036291">
    <property type="entry name" value="NAD(P)-bd_dom_sf"/>
</dbReference>
<keyword evidence="2" id="KW-0560">Oxidoreductase</keyword>
<dbReference type="RefSeq" id="WP_344660847.1">
    <property type="nucleotide sequence ID" value="NZ_BAAAQM010000045.1"/>
</dbReference>
<dbReference type="Gene3D" id="3.90.180.10">
    <property type="entry name" value="Medium-chain alcohol dehydrogenases, catalytic domain"/>
    <property type="match status" value="1"/>
</dbReference>